<evidence type="ECO:0000313" key="2">
    <source>
        <dbReference type="Proteomes" id="UP001281614"/>
    </source>
</evidence>
<dbReference type="PANTHER" id="PTHR36182">
    <property type="entry name" value="PROTEIN, PUTATIVE (AFU_ORTHOLOGUE AFUA_6G10930)-RELATED"/>
    <property type="match status" value="1"/>
</dbReference>
<feature type="non-terminal residue" evidence="1">
    <location>
        <position position="1"/>
    </location>
</feature>
<organism evidence="1 2">
    <name type="scientific">Colletotrichum kahawae</name>
    <name type="common">Coffee berry disease fungus</name>
    <dbReference type="NCBI Taxonomy" id="34407"/>
    <lineage>
        <taxon>Eukaryota</taxon>
        <taxon>Fungi</taxon>
        <taxon>Dikarya</taxon>
        <taxon>Ascomycota</taxon>
        <taxon>Pezizomycotina</taxon>
        <taxon>Sordariomycetes</taxon>
        <taxon>Hypocreomycetidae</taxon>
        <taxon>Glomerellales</taxon>
        <taxon>Glomerellaceae</taxon>
        <taxon>Colletotrichum</taxon>
        <taxon>Colletotrichum gloeosporioides species complex</taxon>
    </lineage>
</organism>
<protein>
    <recommendedName>
        <fullName evidence="3">Endoglucanase</fullName>
    </recommendedName>
</protein>
<dbReference type="PANTHER" id="PTHR36182:SF2">
    <property type="entry name" value="LYTIC POLYSACCHARIDE MONOOXYGENASE"/>
    <property type="match status" value="1"/>
</dbReference>
<sequence length="318" mass="35122">SVNPSQLTLRHPQSLSVRTNYPVIRIPTDGHTLMQHPVPFPSQLHDNGPVAKDGSDWPCKGEVDYDGFGVSNIWKRGSTEYLQAMGGASHGGGSCQISITRDLKPTRKSEWRVIHSNHGGCPIRNLTDVNYGDSPTVVLPSVYNFTVPTWLPVGPAVMAWTWYGRWSVPEMFMNCAPIVVLGYDQDADVPEEDLAAKFEQAPLIFEANNGNGCLTQDKGSCVKFPEPGDSLVVNEECSLDESTMFTGECGPGITLANMRTWPRWPSPLEMLLGSLLVVAAVATVRFVRPWVSQKPAVWSKLGGRFRRHRHGYDKCTQV</sequence>
<gene>
    <name evidence="1" type="ORF">CKAH01_03000</name>
</gene>
<evidence type="ECO:0008006" key="3">
    <source>
        <dbReference type="Google" id="ProtNLM"/>
    </source>
</evidence>
<reference evidence="1" key="1">
    <citation type="submission" date="2023-02" db="EMBL/GenBank/DDBJ databases">
        <title>Colletotrichum kahawae CIFC_Que2 genome sequencing and assembly.</title>
        <authorList>
            <person name="Baroncelli R."/>
        </authorList>
    </citation>
    <scope>NUCLEOTIDE SEQUENCE</scope>
    <source>
        <strain evidence="1">CIFC_Que2</strain>
    </source>
</reference>
<accession>A0AAD9YWK5</accession>
<dbReference type="Gene3D" id="2.70.50.70">
    <property type="match status" value="1"/>
</dbReference>
<comment type="caution">
    <text evidence="1">The sequence shown here is derived from an EMBL/GenBank/DDBJ whole genome shotgun (WGS) entry which is preliminary data.</text>
</comment>
<proteinExistence type="predicted"/>
<keyword evidence="2" id="KW-1185">Reference proteome</keyword>
<evidence type="ECO:0000313" key="1">
    <source>
        <dbReference type="EMBL" id="KAK2779652.1"/>
    </source>
</evidence>
<name>A0AAD9YWK5_COLKA</name>
<dbReference type="EMBL" id="VYYT01000002">
    <property type="protein sequence ID" value="KAK2779652.1"/>
    <property type="molecule type" value="Genomic_DNA"/>
</dbReference>
<dbReference type="Proteomes" id="UP001281614">
    <property type="component" value="Unassembled WGS sequence"/>
</dbReference>
<dbReference type="AlphaFoldDB" id="A0AAD9YWK5"/>